<keyword evidence="2" id="KW-0274">FAD</keyword>
<dbReference type="PANTHER" id="PTHR46720">
    <property type="entry name" value="HYDROXYLASE, PUTATIVE (AFU_ORTHOLOGUE AFUA_3G01460)-RELATED"/>
    <property type="match status" value="1"/>
</dbReference>
<dbReference type="Gene3D" id="3.50.50.60">
    <property type="entry name" value="FAD/NAD(P)-binding domain"/>
    <property type="match status" value="1"/>
</dbReference>
<evidence type="ECO:0000256" key="2">
    <source>
        <dbReference type="ARBA" id="ARBA00022827"/>
    </source>
</evidence>
<evidence type="ECO:0000256" key="1">
    <source>
        <dbReference type="ARBA" id="ARBA00022630"/>
    </source>
</evidence>
<dbReference type="InterPro" id="IPR002938">
    <property type="entry name" value="FAD-bd"/>
</dbReference>
<dbReference type="Pfam" id="PF01494">
    <property type="entry name" value="FAD_binding_3"/>
    <property type="match status" value="1"/>
</dbReference>
<feature type="domain" description="FAD-binding" evidence="4">
    <location>
        <begin position="23"/>
        <end position="359"/>
    </location>
</feature>
<dbReference type="GO" id="GO:0016491">
    <property type="term" value="F:oxidoreductase activity"/>
    <property type="evidence" value="ECO:0007669"/>
    <property type="project" value="UniProtKB-KW"/>
</dbReference>
<keyword evidence="3" id="KW-0560">Oxidoreductase</keyword>
<evidence type="ECO:0000313" key="5">
    <source>
        <dbReference type="EMBL" id="OKL55327.1"/>
    </source>
</evidence>
<evidence type="ECO:0000256" key="3">
    <source>
        <dbReference type="ARBA" id="ARBA00023002"/>
    </source>
</evidence>
<dbReference type="InterPro" id="IPR051104">
    <property type="entry name" value="FAD_monoxygenase"/>
</dbReference>
<dbReference type="SUPFAM" id="SSF51905">
    <property type="entry name" value="FAD/NAD(P)-binding domain"/>
    <property type="match status" value="1"/>
</dbReference>
<dbReference type="AlphaFoldDB" id="A0A1Q5Q649"/>
<organism evidence="5 6">
    <name type="scientific">Talaromyces atroroseus</name>
    <dbReference type="NCBI Taxonomy" id="1441469"/>
    <lineage>
        <taxon>Eukaryota</taxon>
        <taxon>Fungi</taxon>
        <taxon>Dikarya</taxon>
        <taxon>Ascomycota</taxon>
        <taxon>Pezizomycotina</taxon>
        <taxon>Eurotiomycetes</taxon>
        <taxon>Eurotiomycetidae</taxon>
        <taxon>Eurotiales</taxon>
        <taxon>Trichocomaceae</taxon>
        <taxon>Talaromyces</taxon>
        <taxon>Talaromyces sect. Trachyspermi</taxon>
    </lineage>
</organism>
<dbReference type="RefSeq" id="XP_020115448.1">
    <property type="nucleotide sequence ID" value="XM_020265293.1"/>
</dbReference>
<dbReference type="GO" id="GO:0071949">
    <property type="term" value="F:FAD binding"/>
    <property type="evidence" value="ECO:0007669"/>
    <property type="project" value="InterPro"/>
</dbReference>
<reference evidence="5 6" key="1">
    <citation type="submission" date="2015-06" db="EMBL/GenBank/DDBJ databases">
        <title>Talaromyces atroroseus IBT 11181 draft genome.</title>
        <authorList>
            <person name="Rasmussen K.B."/>
            <person name="Rasmussen S."/>
            <person name="Petersen B."/>
            <person name="Sicheritz-Ponten T."/>
            <person name="Mortensen U.H."/>
            <person name="Thrane U."/>
        </authorList>
    </citation>
    <scope>NUCLEOTIDE SEQUENCE [LARGE SCALE GENOMIC DNA]</scope>
    <source>
        <strain evidence="5 6">IBT 11181</strain>
    </source>
</reference>
<comment type="caution">
    <text evidence="5">The sequence shown here is derived from an EMBL/GenBank/DDBJ whole genome shotgun (WGS) entry which is preliminary data.</text>
</comment>
<evidence type="ECO:0000313" key="6">
    <source>
        <dbReference type="Proteomes" id="UP000214365"/>
    </source>
</evidence>
<dbReference type="PANTHER" id="PTHR46720:SF3">
    <property type="entry name" value="FAD-BINDING DOMAIN-CONTAINING PROTEIN-RELATED"/>
    <property type="match status" value="1"/>
</dbReference>
<gene>
    <name evidence="5" type="ORF">UA08_09366</name>
</gene>
<dbReference type="InterPro" id="IPR036188">
    <property type="entry name" value="FAD/NAD-bd_sf"/>
</dbReference>
<dbReference type="OrthoDB" id="417877at2759"/>
<protein>
    <recommendedName>
        <fullName evidence="4">FAD-binding domain-containing protein</fullName>
    </recommendedName>
</protein>
<dbReference type="PRINTS" id="PR00420">
    <property type="entry name" value="RNGMNOXGNASE"/>
</dbReference>
<dbReference type="GeneID" id="31009122"/>
<accession>A0A1Q5Q649</accession>
<proteinExistence type="predicted"/>
<dbReference type="GO" id="GO:0044550">
    <property type="term" value="P:secondary metabolite biosynthetic process"/>
    <property type="evidence" value="ECO:0007669"/>
    <property type="project" value="TreeGrafter"/>
</dbReference>
<sequence>MSDPSKPTAIPILGGAPSKPINIAIVGGGFSGLALQVGLQKYPHINSHVYESTAKFSELGAGAVLSPNSQRAMQLIDPRIFEGFQRRAAFGVDPPDENGLFPWITMTKGQAPDISEPVMQWKHETKGSTIHRAHFLDELAKLIEPSRAHFGKRVARITESSDNEPIVLHFKDGTTAEADLVIGTDGIHSVVRQHILGPEHPAAKAFFTGAIIYRVVIPIERAKAKLGDFDAAEQKFVIRCGKDAMVYGFPVANGTLYYIGVTTFKNSPVQPDQWMVKPDLSGLQERFTDWDDYVRKQVELVPDDGTTLGWSIWEMPPAPTYYKGRVAIMGDAAHASTPYQGAGAGQTIEDSLVMERLLGKYFDPAREKVHPLNTVETTQLIFQAFDTVRRHRSQKVQTTSSETGRILTGAEPGVSMKAADMSERMDGRQNWMWDYDQEVQVKDAMLIFEEVEWSRARIAANSSV</sequence>
<dbReference type="Proteomes" id="UP000214365">
    <property type="component" value="Unassembled WGS sequence"/>
</dbReference>
<name>A0A1Q5Q649_TALAT</name>
<dbReference type="STRING" id="1441469.A0A1Q5Q649"/>
<dbReference type="EMBL" id="LFMY01000022">
    <property type="protein sequence ID" value="OKL55327.1"/>
    <property type="molecule type" value="Genomic_DNA"/>
</dbReference>
<evidence type="ECO:0000259" key="4">
    <source>
        <dbReference type="Pfam" id="PF01494"/>
    </source>
</evidence>
<keyword evidence="6" id="KW-1185">Reference proteome</keyword>
<keyword evidence="1" id="KW-0285">Flavoprotein</keyword>